<dbReference type="OrthoDB" id="5405846at2"/>
<dbReference type="AlphaFoldDB" id="A0A2X3GJ62"/>
<dbReference type="GeneID" id="99778586"/>
<sequence>MKKIAVVVIGALVLSGCAQRVADLTVASTKNYNLNGDKFVKGARVKGEDSKPVILVPLGMPNVKEAADLAIEQNKCAVALADVVVTQYNHSFFVGKVGVIVEGDLILDQTLPGCASAK</sequence>
<dbReference type="PROSITE" id="PS51257">
    <property type="entry name" value="PROKAR_LIPOPROTEIN"/>
    <property type="match status" value="1"/>
</dbReference>
<protein>
    <recommendedName>
        <fullName evidence="3">Lipoprotein</fullName>
    </recommendedName>
</protein>
<dbReference type="EMBL" id="CAADJD010000028">
    <property type="protein sequence ID" value="VFS86738.1"/>
    <property type="molecule type" value="Genomic_DNA"/>
</dbReference>
<evidence type="ECO:0000313" key="1">
    <source>
        <dbReference type="EMBL" id="VFS86738.1"/>
    </source>
</evidence>
<reference evidence="1 2" key="1">
    <citation type="submission" date="2019-03" db="EMBL/GenBank/DDBJ databases">
        <authorList>
            <consortium name="Pathogen Informatics"/>
        </authorList>
    </citation>
    <scope>NUCLEOTIDE SEQUENCE [LARGE SCALE GENOMIC DNA]</scope>
    <source>
        <strain evidence="1 2">NCTC12993</strain>
    </source>
</reference>
<name>A0A2X3GJ62_KLUCR</name>
<gene>
    <name evidence="1" type="ORF">NCTC12993_06775</name>
</gene>
<dbReference type="RefSeq" id="WP_061283576.1">
    <property type="nucleotide sequence ID" value="NZ_CP134165.1"/>
</dbReference>
<proteinExistence type="predicted"/>
<evidence type="ECO:0000313" key="2">
    <source>
        <dbReference type="Proteomes" id="UP000401081"/>
    </source>
</evidence>
<keyword evidence="2" id="KW-1185">Reference proteome</keyword>
<evidence type="ECO:0008006" key="3">
    <source>
        <dbReference type="Google" id="ProtNLM"/>
    </source>
</evidence>
<organism evidence="1 2">
    <name type="scientific">Kluyvera cryocrescens</name>
    <name type="common">Kluyvera citrophila</name>
    <dbReference type="NCBI Taxonomy" id="580"/>
    <lineage>
        <taxon>Bacteria</taxon>
        <taxon>Pseudomonadati</taxon>
        <taxon>Pseudomonadota</taxon>
        <taxon>Gammaproteobacteria</taxon>
        <taxon>Enterobacterales</taxon>
        <taxon>Enterobacteriaceae</taxon>
        <taxon>Kluyvera</taxon>
    </lineage>
</organism>
<dbReference type="Proteomes" id="UP000401081">
    <property type="component" value="Unassembled WGS sequence"/>
</dbReference>
<accession>A0A2X3GJ62</accession>